<reference evidence="1" key="1">
    <citation type="submission" date="2023-08" db="EMBL/GenBank/DDBJ databases">
        <authorList>
            <person name="Alioto T."/>
            <person name="Alioto T."/>
            <person name="Gomez Garrido J."/>
        </authorList>
    </citation>
    <scope>NUCLEOTIDE SEQUENCE</scope>
</reference>
<sequence>MVFVSRLLLEKCREQQRDASFAFIDLKLLILLAAQYYGMNVLQKCLVVLLQFHDGMELRVTLVGDQSDYFNVQVGVKQGYVLAPVLFNVFLVAVTLLSRYDFNPEDSIPIRYRHDGSLFNLRRLKSLTKIQSTTLFELQNADDCEALAYEPTRRMSPTTLDVV</sequence>
<evidence type="ECO:0008006" key="3">
    <source>
        <dbReference type="Google" id="ProtNLM"/>
    </source>
</evidence>
<dbReference type="PANTHER" id="PTHR47027:SF20">
    <property type="entry name" value="REVERSE TRANSCRIPTASE-LIKE PROTEIN WITH RNA-DIRECTED DNA POLYMERASE DOMAIN"/>
    <property type="match status" value="1"/>
</dbReference>
<evidence type="ECO:0000313" key="2">
    <source>
        <dbReference type="Proteomes" id="UP001162480"/>
    </source>
</evidence>
<dbReference type="EMBL" id="OX597815">
    <property type="protein sequence ID" value="CAI9717368.1"/>
    <property type="molecule type" value="Genomic_DNA"/>
</dbReference>
<keyword evidence="2" id="KW-1185">Reference proteome</keyword>
<gene>
    <name evidence="1" type="ORF">OCTVUL_1B023622</name>
</gene>
<dbReference type="Proteomes" id="UP001162480">
    <property type="component" value="Chromosome 2"/>
</dbReference>
<dbReference type="AlphaFoldDB" id="A0AA36EZB1"/>
<organism evidence="1 2">
    <name type="scientific">Octopus vulgaris</name>
    <name type="common">Common octopus</name>
    <dbReference type="NCBI Taxonomy" id="6645"/>
    <lineage>
        <taxon>Eukaryota</taxon>
        <taxon>Metazoa</taxon>
        <taxon>Spiralia</taxon>
        <taxon>Lophotrochozoa</taxon>
        <taxon>Mollusca</taxon>
        <taxon>Cephalopoda</taxon>
        <taxon>Coleoidea</taxon>
        <taxon>Octopodiformes</taxon>
        <taxon>Octopoda</taxon>
        <taxon>Incirrata</taxon>
        <taxon>Octopodidae</taxon>
        <taxon>Octopus</taxon>
    </lineage>
</organism>
<name>A0AA36EZB1_OCTVU</name>
<evidence type="ECO:0000313" key="1">
    <source>
        <dbReference type="EMBL" id="CAI9717368.1"/>
    </source>
</evidence>
<dbReference type="PANTHER" id="PTHR47027">
    <property type="entry name" value="REVERSE TRANSCRIPTASE DOMAIN-CONTAINING PROTEIN"/>
    <property type="match status" value="1"/>
</dbReference>
<proteinExistence type="predicted"/>
<protein>
    <recommendedName>
        <fullName evidence="3">Reverse transcriptase domain-containing protein</fullName>
    </recommendedName>
</protein>
<accession>A0AA36EZB1</accession>